<dbReference type="Proteomes" id="UP000053875">
    <property type="component" value="Unassembled WGS sequence"/>
</dbReference>
<feature type="coiled-coil region" evidence="1">
    <location>
        <begin position="194"/>
        <end position="221"/>
    </location>
</feature>
<evidence type="ECO:0000256" key="2">
    <source>
        <dbReference type="SAM" id="Phobius"/>
    </source>
</evidence>
<protein>
    <recommendedName>
        <fullName evidence="5">ENV1 protein</fullName>
    </recommendedName>
</protein>
<evidence type="ECO:0000256" key="1">
    <source>
        <dbReference type="SAM" id="Coils"/>
    </source>
</evidence>
<evidence type="ECO:0000313" key="3">
    <source>
        <dbReference type="EMBL" id="KFV69717.1"/>
    </source>
</evidence>
<evidence type="ECO:0008006" key="5">
    <source>
        <dbReference type="Google" id="ProtNLM"/>
    </source>
</evidence>
<feature type="transmembrane region" description="Helical" evidence="2">
    <location>
        <begin position="165"/>
        <end position="184"/>
    </location>
</feature>
<dbReference type="Gene3D" id="1.10.287.210">
    <property type="match status" value="1"/>
</dbReference>
<reference evidence="3 4" key="1">
    <citation type="submission" date="2014-04" db="EMBL/GenBank/DDBJ databases">
        <title>Genome evolution of avian class.</title>
        <authorList>
            <person name="Zhang G."/>
            <person name="Li C."/>
        </authorList>
    </citation>
    <scope>NUCLEOTIDE SEQUENCE [LARGE SCALE GENOMIC DNA]</scope>
    <source>
        <strain evidence="3">BGI_N307</strain>
    </source>
</reference>
<keyword evidence="2" id="KW-0812">Transmembrane</keyword>
<evidence type="ECO:0000313" key="4">
    <source>
        <dbReference type="Proteomes" id="UP000053875"/>
    </source>
</evidence>
<dbReference type="EMBL" id="KL216471">
    <property type="protein sequence ID" value="KFV69717.1"/>
    <property type="molecule type" value="Genomic_DNA"/>
</dbReference>
<dbReference type="AlphaFoldDB" id="A0A093GRQ3"/>
<feature type="non-terminal residue" evidence="3">
    <location>
        <position position="1"/>
    </location>
</feature>
<accession>A0A093GRQ3</accession>
<keyword evidence="2" id="KW-0472">Membrane</keyword>
<dbReference type="PANTHER" id="PTHR10424">
    <property type="entry name" value="VIRAL ENVELOPE PROTEIN"/>
    <property type="match status" value="1"/>
</dbReference>
<dbReference type="CDD" id="cd09851">
    <property type="entry name" value="HTLV-1-like_HR1-HR2"/>
    <property type="match status" value="1"/>
</dbReference>
<feature type="non-terminal residue" evidence="3">
    <location>
        <position position="340"/>
    </location>
</feature>
<dbReference type="SUPFAM" id="SSF58069">
    <property type="entry name" value="Virus ectodomain"/>
    <property type="match status" value="1"/>
</dbReference>
<keyword evidence="2" id="KW-1133">Transmembrane helix</keyword>
<keyword evidence="4" id="KW-1185">Reference proteome</keyword>
<organism evidence="3 4">
    <name type="scientific">Dryobates pubescens</name>
    <name type="common">Downy woodpecker</name>
    <name type="synonym">Picoides pubescens</name>
    <dbReference type="NCBI Taxonomy" id="118200"/>
    <lineage>
        <taxon>Eukaryota</taxon>
        <taxon>Metazoa</taxon>
        <taxon>Chordata</taxon>
        <taxon>Craniata</taxon>
        <taxon>Vertebrata</taxon>
        <taxon>Euteleostomi</taxon>
        <taxon>Archelosauria</taxon>
        <taxon>Archosauria</taxon>
        <taxon>Dinosauria</taxon>
        <taxon>Saurischia</taxon>
        <taxon>Theropoda</taxon>
        <taxon>Coelurosauria</taxon>
        <taxon>Aves</taxon>
        <taxon>Neognathae</taxon>
        <taxon>Neoaves</taxon>
        <taxon>Telluraves</taxon>
        <taxon>Coraciimorphae</taxon>
        <taxon>Piciformes</taxon>
        <taxon>Picidae</taxon>
        <taxon>Dryobates</taxon>
    </lineage>
</organism>
<dbReference type="STRING" id="118200.A0A093GRQ3"/>
<name>A0A093GRQ3_DRYPU</name>
<dbReference type="InterPro" id="IPR018154">
    <property type="entry name" value="TLV/ENV_coat_polyprotein"/>
</dbReference>
<dbReference type="PANTHER" id="PTHR10424:SF82">
    <property type="entry name" value="ENVELOPE GLYCOPROTEIN-RELATED"/>
    <property type="match status" value="1"/>
</dbReference>
<dbReference type="Pfam" id="PF00429">
    <property type="entry name" value="TLV_coat"/>
    <property type="match status" value="1"/>
</dbReference>
<feature type="transmembrane region" description="Helical" evidence="2">
    <location>
        <begin position="291"/>
        <end position="317"/>
    </location>
</feature>
<sequence>YSVLNNTNPNLTEYCWLCYGIRPPFYEAVGIATPIQYTNDTNPAQCKWKTERQGITLTHVTGRGVCVGNVPEAKRKLCINDGRGTDELRRPAKWLLPAENTKWVCSTIRVTPCLALGHFDETLEYCVQVAVVPKIFYHPGEFVYDMKISLDHHLFKREPFTAPTIAMLMALGGTGVATGVASLVQQSKEFRALRAAVDEDLARTEQLISALEKSVRSLSEVVLQNHRGLDLMYLQRRGVCAALGEECCVYADHTGVARDSITKLRGGLEERKRDREAQQGWFESWFNHSPWLTTLISTLIGPIVMIMMALTFGPCILNRLMSFIKSWLENVNIMLVESHQ</sequence>
<gene>
    <name evidence="3" type="ORF">N307_08190</name>
</gene>
<keyword evidence="1" id="KW-0175">Coiled coil</keyword>
<proteinExistence type="predicted"/>